<dbReference type="AlphaFoldDB" id="A0AAU8DV84"/>
<feature type="transmembrane region" description="Helical" evidence="1">
    <location>
        <begin position="35"/>
        <end position="52"/>
    </location>
</feature>
<protein>
    <submittedName>
        <fullName evidence="2">Uncharacterized protein</fullName>
    </submittedName>
</protein>
<reference evidence="2" key="1">
    <citation type="submission" date="2024-05" db="EMBL/GenBank/DDBJ databases">
        <authorList>
            <person name="Cai S.Y."/>
            <person name="Jin L.M."/>
            <person name="Li H.R."/>
        </authorList>
    </citation>
    <scope>NUCLEOTIDE SEQUENCE</scope>
    <source>
        <strain evidence="2">A5-74</strain>
    </source>
</reference>
<organism evidence="2">
    <name type="scientific">Nakamurella sp. A5-74</name>
    <dbReference type="NCBI Taxonomy" id="3158264"/>
    <lineage>
        <taxon>Bacteria</taxon>
        <taxon>Bacillati</taxon>
        <taxon>Actinomycetota</taxon>
        <taxon>Actinomycetes</taxon>
        <taxon>Nakamurellales</taxon>
        <taxon>Nakamurellaceae</taxon>
        <taxon>Nakamurella</taxon>
    </lineage>
</organism>
<proteinExistence type="predicted"/>
<keyword evidence="1" id="KW-1133">Transmembrane helix</keyword>
<name>A0AAU8DV84_9ACTN</name>
<dbReference type="EMBL" id="CP159218">
    <property type="protein sequence ID" value="XCG65365.1"/>
    <property type="molecule type" value="Genomic_DNA"/>
</dbReference>
<feature type="transmembrane region" description="Helical" evidence="1">
    <location>
        <begin position="12"/>
        <end position="29"/>
    </location>
</feature>
<keyword evidence="1" id="KW-0812">Transmembrane</keyword>
<evidence type="ECO:0000256" key="1">
    <source>
        <dbReference type="SAM" id="Phobius"/>
    </source>
</evidence>
<accession>A0AAU8DV84</accession>
<dbReference type="RefSeq" id="WP_353650970.1">
    <property type="nucleotide sequence ID" value="NZ_CP159218.1"/>
</dbReference>
<keyword evidence="1" id="KW-0472">Membrane</keyword>
<sequence>MGETGFWIRVQQVSQLAGALCGLAFIIFVGDTLGIVLGSLLFVVNVVGLVATTRRAAATRAGESS</sequence>
<evidence type="ECO:0000313" key="2">
    <source>
        <dbReference type="EMBL" id="XCG65365.1"/>
    </source>
</evidence>
<gene>
    <name evidence="2" type="ORF">ABLG96_08810</name>
</gene>